<evidence type="ECO:0000313" key="1">
    <source>
        <dbReference type="EMBL" id="AMJ99772.1"/>
    </source>
</evidence>
<reference evidence="1 2" key="1">
    <citation type="submission" date="2015-12" db="EMBL/GenBank/DDBJ databases">
        <authorList>
            <person name="Shamseldin A."/>
            <person name="Moawad H."/>
            <person name="Abd El-Rahim W.M."/>
            <person name="Sadowsky M.J."/>
        </authorList>
    </citation>
    <scope>NUCLEOTIDE SEQUENCE [LARGE SCALE GENOMIC DNA]</scope>
    <source>
        <strain evidence="1 2">D7</strain>
    </source>
</reference>
<evidence type="ECO:0000313" key="2">
    <source>
        <dbReference type="Proteomes" id="UP000063991"/>
    </source>
</evidence>
<dbReference type="AlphaFoldDB" id="A0A126Q3E6"/>
<name>A0A126Q3E6_ALTMA</name>
<dbReference type="Gene3D" id="2.160.20.20">
    <property type="match status" value="1"/>
</dbReference>
<dbReference type="EMBL" id="CP014323">
    <property type="protein sequence ID" value="AMJ99772.1"/>
    <property type="molecule type" value="Genomic_DNA"/>
</dbReference>
<dbReference type="InterPro" id="IPR012332">
    <property type="entry name" value="Autotransporter_pectin_lyase_C"/>
</dbReference>
<proteinExistence type="predicted"/>
<accession>A0A126Q3E6</accession>
<sequence length="504" mass="53278">MLNTIPNLLNLVMEMKKTISLSILAALSTPLTAQESIPHIFSPSTPAKASEVNENFDFLNTRLNELEANKVPNNGGTLSLDIDCTENPAALNEAYLANKFTQSLSFSIAGSCYGDITAPRSEDEQLVQVHGQVIFITGIDDSAALIDNNLTGNINLWATFGGGLYLRDLSVVTSGVIPVAYSRNGHGSVTNVSISRADGDAYAGIYVQEGGQVYVGDIAINGFEVGIGVRNGGLLRTIGDVSIANVNTGISMQSGSFRGANNISINAVDHALQLDVNSSWQGWGSALTIVQGHISIDNGSSISGSEILAPNSEINVYHSVMNASGVTSNTLRANGSMVTLTNSSFSGEVVSEHNAKVEFYDSPLNNVNVHQNSSFIYGGDSITSLNVHGNSHVHLGNSEVTNIDLNLGSTVDLYETTVLGTVNIYANSTFFASESTFGDNAFLNTTDGGQAQLFGSTTIAESQTSCYFGRLEIENVDVNAFNNGCLNSGGYQEMIDAFKSARGN</sequence>
<gene>
    <name evidence="1" type="ORF">AVL55_17390</name>
</gene>
<dbReference type="Proteomes" id="UP000063991">
    <property type="component" value="Chromosome"/>
</dbReference>
<protein>
    <submittedName>
        <fullName evidence="1">Uncharacterized protein</fullName>
    </submittedName>
</protein>
<organism evidence="1 2">
    <name type="scientific">Alteromonas macleodii</name>
    <name type="common">Pseudoalteromonas macleodii</name>
    <dbReference type="NCBI Taxonomy" id="28108"/>
    <lineage>
        <taxon>Bacteria</taxon>
        <taxon>Pseudomonadati</taxon>
        <taxon>Pseudomonadota</taxon>
        <taxon>Gammaproteobacteria</taxon>
        <taxon>Alteromonadales</taxon>
        <taxon>Alteromonadaceae</taxon>
        <taxon>Alteromonas/Salinimonas group</taxon>
        <taxon>Alteromonas</taxon>
    </lineage>
</organism>